<proteinExistence type="predicted"/>
<evidence type="ECO:0000256" key="1">
    <source>
        <dbReference type="SAM" id="MobiDB-lite"/>
    </source>
</evidence>
<feature type="region of interest" description="Disordered" evidence="1">
    <location>
        <begin position="67"/>
        <end position="92"/>
    </location>
</feature>
<comment type="caution">
    <text evidence="2">The sequence shown here is derived from an EMBL/GenBank/DDBJ whole genome shotgun (WGS) entry which is preliminary data.</text>
</comment>
<reference evidence="2 3" key="1">
    <citation type="submission" date="2020-10" db="EMBL/GenBank/DDBJ databases">
        <title>Plant Genome Project.</title>
        <authorList>
            <person name="Zhang R.-G."/>
        </authorList>
    </citation>
    <scope>NUCLEOTIDE SEQUENCE [LARGE SCALE GENOMIC DNA]</scope>
    <source>
        <strain evidence="2">FAFU-HL-1</strain>
        <tissue evidence="2">Leaf</tissue>
    </source>
</reference>
<feature type="compositionally biased region" description="Low complexity" evidence="1">
    <location>
        <begin position="67"/>
        <end position="76"/>
    </location>
</feature>
<organism evidence="2 3">
    <name type="scientific">Salix dunnii</name>
    <dbReference type="NCBI Taxonomy" id="1413687"/>
    <lineage>
        <taxon>Eukaryota</taxon>
        <taxon>Viridiplantae</taxon>
        <taxon>Streptophyta</taxon>
        <taxon>Embryophyta</taxon>
        <taxon>Tracheophyta</taxon>
        <taxon>Spermatophyta</taxon>
        <taxon>Magnoliopsida</taxon>
        <taxon>eudicotyledons</taxon>
        <taxon>Gunneridae</taxon>
        <taxon>Pentapetalae</taxon>
        <taxon>rosids</taxon>
        <taxon>fabids</taxon>
        <taxon>Malpighiales</taxon>
        <taxon>Salicaceae</taxon>
        <taxon>Saliceae</taxon>
        <taxon>Salix</taxon>
    </lineage>
</organism>
<dbReference type="Proteomes" id="UP000657918">
    <property type="component" value="Unassembled WGS sequence"/>
</dbReference>
<keyword evidence="3" id="KW-1185">Reference proteome</keyword>
<dbReference type="EMBL" id="JADGMS010000005">
    <property type="protein sequence ID" value="KAF9681925.1"/>
    <property type="molecule type" value="Genomic_DNA"/>
</dbReference>
<dbReference type="AlphaFoldDB" id="A0A835K6X8"/>
<evidence type="ECO:0000313" key="3">
    <source>
        <dbReference type="Proteomes" id="UP000657918"/>
    </source>
</evidence>
<protein>
    <submittedName>
        <fullName evidence="2">Uncharacterized protein</fullName>
    </submittedName>
</protein>
<sequence>METMEYLEPRVQPLLPAARLKSKTTLYSREKLICPANHGGGLLVAEFDHTQKVKMLVDAPQSRAAPVTPIAAAPAPSTLQPQPDYRRQLRSN</sequence>
<accession>A0A835K6X8</accession>
<name>A0A835K6X8_9ROSI</name>
<gene>
    <name evidence="2" type="ORF">SADUNF_Sadunf05G0053900</name>
</gene>
<evidence type="ECO:0000313" key="2">
    <source>
        <dbReference type="EMBL" id="KAF9681925.1"/>
    </source>
</evidence>